<protein>
    <recommendedName>
        <fullName evidence="1">Transposable element P transposase-like RNase H C-terminal domain-containing protein</fullName>
    </recommendedName>
</protein>
<dbReference type="InterPro" id="IPR048367">
    <property type="entry name" value="TNP-like_RNaseH_C"/>
</dbReference>
<dbReference type="AlphaFoldDB" id="A0AAV1LRZ0"/>
<accession>A0AAV1LRZ0</accession>
<dbReference type="Proteomes" id="UP001314205">
    <property type="component" value="Unassembled WGS sequence"/>
</dbReference>
<evidence type="ECO:0000313" key="3">
    <source>
        <dbReference type="Proteomes" id="UP001314205"/>
    </source>
</evidence>
<organism evidence="2 3">
    <name type="scientific">Parnassius mnemosyne</name>
    <name type="common">clouded apollo</name>
    <dbReference type="NCBI Taxonomy" id="213953"/>
    <lineage>
        <taxon>Eukaryota</taxon>
        <taxon>Metazoa</taxon>
        <taxon>Ecdysozoa</taxon>
        <taxon>Arthropoda</taxon>
        <taxon>Hexapoda</taxon>
        <taxon>Insecta</taxon>
        <taxon>Pterygota</taxon>
        <taxon>Neoptera</taxon>
        <taxon>Endopterygota</taxon>
        <taxon>Lepidoptera</taxon>
        <taxon>Glossata</taxon>
        <taxon>Ditrysia</taxon>
        <taxon>Papilionoidea</taxon>
        <taxon>Papilionidae</taxon>
        <taxon>Parnassiinae</taxon>
        <taxon>Parnassini</taxon>
        <taxon>Parnassius</taxon>
        <taxon>Driopa</taxon>
    </lineage>
</organism>
<comment type="caution">
    <text evidence="2">The sequence shown here is derived from an EMBL/GenBank/DDBJ whole genome shotgun (WGS) entry which is preliminary data.</text>
</comment>
<keyword evidence="3" id="KW-1185">Reference proteome</keyword>
<name>A0AAV1LRZ0_9NEOP</name>
<proteinExistence type="predicted"/>
<evidence type="ECO:0000313" key="2">
    <source>
        <dbReference type="EMBL" id="CAK1597858.1"/>
    </source>
</evidence>
<gene>
    <name evidence="2" type="ORF">PARMNEM_LOCUS16963</name>
</gene>
<sequence>MIWKILSAKYKIIKTLSTRRFQQDPLENLFGCIRYNCGSNSNPTVRQFVAGLKTAVISNMAHTSSGNCELDSNSAIITNFKTLLTPATDICTDIEQSEHVYQIKKEIEESITSSLEENLEEGSSELQACAYVCGFIIKKNKISCNNCTKILVSETPEGVHNFVEFKNYDNVKKSLTYASKNLIACVEKSASIINIFLEKEAYEENIKMRVTQLLKDYKL</sequence>
<evidence type="ECO:0000259" key="1">
    <source>
        <dbReference type="Pfam" id="PF21789"/>
    </source>
</evidence>
<dbReference type="EMBL" id="CAVLGL010000095">
    <property type="protein sequence ID" value="CAK1597858.1"/>
    <property type="molecule type" value="Genomic_DNA"/>
</dbReference>
<dbReference type="Pfam" id="PF21789">
    <property type="entry name" value="TNP-like_RNaseH_C"/>
    <property type="match status" value="1"/>
</dbReference>
<feature type="domain" description="Transposable element P transposase-like RNase H C-terminal" evidence="1">
    <location>
        <begin position="21"/>
        <end position="50"/>
    </location>
</feature>
<reference evidence="2 3" key="1">
    <citation type="submission" date="2023-11" db="EMBL/GenBank/DDBJ databases">
        <authorList>
            <person name="Hedman E."/>
            <person name="Englund M."/>
            <person name="Stromberg M."/>
            <person name="Nyberg Akerstrom W."/>
            <person name="Nylinder S."/>
            <person name="Jareborg N."/>
            <person name="Kallberg Y."/>
            <person name="Kronander E."/>
        </authorList>
    </citation>
    <scope>NUCLEOTIDE SEQUENCE [LARGE SCALE GENOMIC DNA]</scope>
</reference>